<dbReference type="Proteomes" id="UP000886998">
    <property type="component" value="Unassembled WGS sequence"/>
</dbReference>
<name>A0A8X6X8X6_9ARAC</name>
<sequence length="100" mass="11837">MQDQRNALISLHTTEIWRPARFKNKRHRFVIPSPNFSAAQNGVTKAQLSLKNRRMKYVLESIIACQEVRKFTYRIANIRKCVEELILGRFKKMVTDDEDQ</sequence>
<dbReference type="AlphaFoldDB" id="A0A8X6X8X6"/>
<accession>A0A8X6X8X6</accession>
<gene>
    <name evidence="1" type="ORF">TNIN_367341</name>
</gene>
<reference evidence="1" key="1">
    <citation type="submission" date="2020-08" db="EMBL/GenBank/DDBJ databases">
        <title>Multicomponent nature underlies the extraordinary mechanical properties of spider dragline silk.</title>
        <authorList>
            <person name="Kono N."/>
            <person name="Nakamura H."/>
            <person name="Mori M."/>
            <person name="Yoshida Y."/>
            <person name="Ohtoshi R."/>
            <person name="Malay A.D."/>
            <person name="Moran D.A.P."/>
            <person name="Tomita M."/>
            <person name="Numata K."/>
            <person name="Arakawa K."/>
        </authorList>
    </citation>
    <scope>NUCLEOTIDE SEQUENCE</scope>
</reference>
<organism evidence="1 2">
    <name type="scientific">Trichonephila inaurata madagascariensis</name>
    <dbReference type="NCBI Taxonomy" id="2747483"/>
    <lineage>
        <taxon>Eukaryota</taxon>
        <taxon>Metazoa</taxon>
        <taxon>Ecdysozoa</taxon>
        <taxon>Arthropoda</taxon>
        <taxon>Chelicerata</taxon>
        <taxon>Arachnida</taxon>
        <taxon>Araneae</taxon>
        <taxon>Araneomorphae</taxon>
        <taxon>Entelegynae</taxon>
        <taxon>Araneoidea</taxon>
        <taxon>Nephilidae</taxon>
        <taxon>Trichonephila</taxon>
        <taxon>Trichonephila inaurata</taxon>
    </lineage>
</organism>
<evidence type="ECO:0000313" key="2">
    <source>
        <dbReference type="Proteomes" id="UP000886998"/>
    </source>
</evidence>
<protein>
    <submittedName>
        <fullName evidence="1">Uncharacterized protein</fullName>
    </submittedName>
</protein>
<dbReference type="EMBL" id="BMAV01006928">
    <property type="protein sequence ID" value="GFY49267.1"/>
    <property type="molecule type" value="Genomic_DNA"/>
</dbReference>
<evidence type="ECO:0000313" key="1">
    <source>
        <dbReference type="EMBL" id="GFY49267.1"/>
    </source>
</evidence>
<keyword evidence="2" id="KW-1185">Reference proteome</keyword>
<proteinExistence type="predicted"/>
<comment type="caution">
    <text evidence="1">The sequence shown here is derived from an EMBL/GenBank/DDBJ whole genome shotgun (WGS) entry which is preliminary data.</text>
</comment>